<feature type="domain" description="RNA-binding S4" evidence="2">
    <location>
        <begin position="93"/>
        <end position="150"/>
    </location>
</feature>
<accession>A0A2S2R7F8</accession>
<dbReference type="SMART" id="SM00363">
    <property type="entry name" value="S4"/>
    <property type="match status" value="1"/>
</dbReference>
<reference evidence="3" key="1">
    <citation type="submission" date="2018-04" db="EMBL/GenBank/DDBJ databases">
        <title>Transcriptome assembly of Sipha flava.</title>
        <authorList>
            <person name="Scully E.D."/>
            <person name="Geib S.M."/>
            <person name="Palmer N.A."/>
            <person name="Koch K."/>
            <person name="Bradshaw J."/>
            <person name="Heng-Moss T."/>
            <person name="Sarath G."/>
        </authorList>
    </citation>
    <scope>NUCLEOTIDE SEQUENCE</scope>
</reference>
<dbReference type="EMBL" id="GGMS01016089">
    <property type="protein sequence ID" value="MBY85292.1"/>
    <property type="molecule type" value="Transcribed_RNA"/>
</dbReference>
<evidence type="ECO:0000313" key="5">
    <source>
        <dbReference type="RefSeq" id="XP_025424930.1"/>
    </source>
</evidence>
<dbReference type="CDD" id="cd00165">
    <property type="entry name" value="S4"/>
    <property type="match status" value="1"/>
</dbReference>
<dbReference type="OrthoDB" id="4150at2759"/>
<reference evidence="5" key="2">
    <citation type="submission" date="2025-04" db="UniProtKB">
        <authorList>
            <consortium name="RefSeq"/>
        </authorList>
    </citation>
    <scope>IDENTIFICATION</scope>
    <source>
        <tissue evidence="5">Whole body</tissue>
    </source>
</reference>
<evidence type="ECO:0000313" key="4">
    <source>
        <dbReference type="Proteomes" id="UP000694846"/>
    </source>
</evidence>
<dbReference type="Pfam" id="PF25818">
    <property type="entry name" value="MTRES1_C"/>
    <property type="match status" value="1"/>
</dbReference>
<dbReference type="Gene3D" id="3.10.290.10">
    <property type="entry name" value="RNA-binding S4 domain"/>
    <property type="match status" value="1"/>
</dbReference>
<dbReference type="GO" id="GO:1903108">
    <property type="term" value="P:regulation of mitochondrial transcription"/>
    <property type="evidence" value="ECO:0007669"/>
    <property type="project" value="TreeGrafter"/>
</dbReference>
<name>A0A2S2R7F8_9HEMI</name>
<dbReference type="RefSeq" id="XP_025424930.1">
    <property type="nucleotide sequence ID" value="XM_025569145.1"/>
</dbReference>
<dbReference type="PANTHER" id="PTHR13633">
    <property type="entry name" value="MITOCHONDRIAL TRANSCRIPTION RESCUE FACTOR 1"/>
    <property type="match status" value="1"/>
</dbReference>
<proteinExistence type="predicted"/>
<keyword evidence="1" id="KW-0694">RNA-binding</keyword>
<dbReference type="GO" id="GO:0003723">
    <property type="term" value="F:RNA binding"/>
    <property type="evidence" value="ECO:0007669"/>
    <property type="project" value="UniProtKB-KW"/>
</dbReference>
<evidence type="ECO:0000256" key="1">
    <source>
        <dbReference type="PROSITE-ProRule" id="PRU00182"/>
    </source>
</evidence>
<evidence type="ECO:0000259" key="2">
    <source>
        <dbReference type="SMART" id="SM00363"/>
    </source>
</evidence>
<protein>
    <submittedName>
        <fullName evidence="5">Uncharacterized protein C6orf203 homolog</fullName>
    </submittedName>
</protein>
<gene>
    <name evidence="3" type="primary">CF203</name>
    <name evidence="5" type="synonym">LOC112693889</name>
    <name evidence="3" type="ORF">g.5515</name>
</gene>
<dbReference type="InterPro" id="IPR057896">
    <property type="entry name" value="MTRES1_C"/>
</dbReference>
<dbReference type="AlphaFoldDB" id="A0A2S2R7F8"/>
<keyword evidence="4" id="KW-1185">Reference proteome</keyword>
<sequence length="193" mass="22110">MSRFVSGLRSAVAVCNLFPRLPSSVFIVTRSVHYHHHQCRRPPILANTVRCLLSSKRYKRTKNQNDDDSSDDEELDLDMDNSSKLMKFRTSTMRMDAILKHALGKSRNKIEVAFYESRIRVNGEKVTKKSHSVEVGDEIDLVKGPSPNNPDFLLVSRVEVLSAKLDGDELEVKLKMYKNLLINDYDNKWKSPS</sequence>
<dbReference type="InterPro" id="IPR036986">
    <property type="entry name" value="S4_RNA-bd_sf"/>
</dbReference>
<dbReference type="GO" id="GO:0005739">
    <property type="term" value="C:mitochondrion"/>
    <property type="evidence" value="ECO:0007669"/>
    <property type="project" value="TreeGrafter"/>
</dbReference>
<dbReference type="PANTHER" id="PTHR13633:SF3">
    <property type="entry name" value="MITOCHONDRIAL TRANSCRIPTION RESCUE FACTOR 1"/>
    <property type="match status" value="1"/>
</dbReference>
<dbReference type="Proteomes" id="UP000694846">
    <property type="component" value="Unplaced"/>
</dbReference>
<dbReference type="SUPFAM" id="SSF55174">
    <property type="entry name" value="Alpha-L RNA-binding motif"/>
    <property type="match status" value="1"/>
</dbReference>
<dbReference type="PROSITE" id="PS50889">
    <property type="entry name" value="S4"/>
    <property type="match status" value="1"/>
</dbReference>
<evidence type="ECO:0000313" key="3">
    <source>
        <dbReference type="EMBL" id="MBY85292.1"/>
    </source>
</evidence>
<organism evidence="3">
    <name type="scientific">Sipha flava</name>
    <name type="common">yellow sugarcane aphid</name>
    <dbReference type="NCBI Taxonomy" id="143950"/>
    <lineage>
        <taxon>Eukaryota</taxon>
        <taxon>Metazoa</taxon>
        <taxon>Ecdysozoa</taxon>
        <taxon>Arthropoda</taxon>
        <taxon>Hexapoda</taxon>
        <taxon>Insecta</taxon>
        <taxon>Pterygota</taxon>
        <taxon>Neoptera</taxon>
        <taxon>Paraneoptera</taxon>
        <taxon>Hemiptera</taxon>
        <taxon>Sternorrhyncha</taxon>
        <taxon>Aphidomorpha</taxon>
        <taxon>Aphidoidea</taxon>
        <taxon>Aphididae</taxon>
        <taxon>Sipha</taxon>
    </lineage>
</organism>
<dbReference type="InterPro" id="IPR002942">
    <property type="entry name" value="S4_RNA-bd"/>
</dbReference>